<proteinExistence type="predicted"/>
<keyword evidence="3" id="KW-1185">Reference proteome</keyword>
<evidence type="ECO:0000259" key="1">
    <source>
        <dbReference type="Pfam" id="PF04326"/>
    </source>
</evidence>
<dbReference type="RefSeq" id="WP_188687412.1">
    <property type="nucleotide sequence ID" value="NZ_BMKX01000013.1"/>
</dbReference>
<name>A0ABQ2DVE8_9MICC</name>
<feature type="domain" description="Schlafen AlbA-2" evidence="1">
    <location>
        <begin position="32"/>
        <end position="172"/>
    </location>
</feature>
<evidence type="ECO:0000313" key="3">
    <source>
        <dbReference type="Proteomes" id="UP000606115"/>
    </source>
</evidence>
<dbReference type="GeneID" id="303305917"/>
<dbReference type="EMBL" id="BMKX01000013">
    <property type="protein sequence ID" value="GGJ73798.1"/>
    <property type="molecule type" value="Genomic_DNA"/>
</dbReference>
<dbReference type="InterPro" id="IPR038461">
    <property type="entry name" value="Schlafen_AlbA_2_dom_sf"/>
</dbReference>
<organism evidence="2 3">
    <name type="scientific">Glutamicibacter ardleyensis</name>
    <dbReference type="NCBI Taxonomy" id="225894"/>
    <lineage>
        <taxon>Bacteria</taxon>
        <taxon>Bacillati</taxon>
        <taxon>Actinomycetota</taxon>
        <taxon>Actinomycetes</taxon>
        <taxon>Micrococcales</taxon>
        <taxon>Micrococcaceae</taxon>
        <taxon>Glutamicibacter</taxon>
    </lineage>
</organism>
<comment type="caution">
    <text evidence="2">The sequence shown here is derived from an EMBL/GenBank/DDBJ whole genome shotgun (WGS) entry which is preliminary data.</text>
</comment>
<sequence length="435" mass="48259">MPWTPLHAALGDIGSTLDFSLIQRAVDEGIEENSNLDWKSVPPLTATDAAGRQAQGIELAKDIAALANSGGGMIVYGVQEQDGDTSAAGLIKTFKSFGETDLRNIRQVANNLIYPPVTGLDLMFLTAEGNSDEGVLVALISPSADSPHLLYQKGNHEWFQAPWRDGSNTRRMAERQLADAYRQREQRRQRQEQDFAKIYSDTVKSVGGTNPGIGPTWIIGVAVPLQPRLDERRLNAISARRFLHASHQYFKQKGFSPLSELLENDTRVGLRKFIFASSRTSGPGKIQARIELHGNGSFALAFTRDGVFGQNIREVGQVPVDDLLAMAKDIIALILQSVDSGSISSDYMVKAGVEPHTEIFRHPDPSLPNHYQPFDERHRVKNHEPVQAVMVTRYGREQLLESAAEFVTDLMMQIGSWVQVTAGQLEHEIRMNEDY</sequence>
<dbReference type="Gene3D" id="3.30.950.30">
    <property type="entry name" value="Schlafen, AAA domain"/>
    <property type="match status" value="1"/>
</dbReference>
<gene>
    <name evidence="2" type="ORF">GCM10007173_35920</name>
</gene>
<protein>
    <recommendedName>
        <fullName evidence="1">Schlafen AlbA-2 domain-containing protein</fullName>
    </recommendedName>
</protein>
<dbReference type="Pfam" id="PF04326">
    <property type="entry name" value="SLFN_AlbA_2"/>
    <property type="match status" value="1"/>
</dbReference>
<evidence type="ECO:0000313" key="2">
    <source>
        <dbReference type="EMBL" id="GGJ73798.1"/>
    </source>
</evidence>
<dbReference type="Proteomes" id="UP000606115">
    <property type="component" value="Unassembled WGS sequence"/>
</dbReference>
<accession>A0ABQ2DVE8</accession>
<reference evidence="3" key="1">
    <citation type="journal article" date="2019" name="Int. J. Syst. Evol. Microbiol.">
        <title>The Global Catalogue of Microorganisms (GCM) 10K type strain sequencing project: providing services to taxonomists for standard genome sequencing and annotation.</title>
        <authorList>
            <consortium name="The Broad Institute Genomics Platform"/>
            <consortium name="The Broad Institute Genome Sequencing Center for Infectious Disease"/>
            <person name="Wu L."/>
            <person name="Ma J."/>
        </authorList>
    </citation>
    <scope>NUCLEOTIDE SEQUENCE [LARGE SCALE GENOMIC DNA]</scope>
    <source>
        <strain evidence="3">CGMCC 1.3685</strain>
    </source>
</reference>
<dbReference type="InterPro" id="IPR007421">
    <property type="entry name" value="Schlafen_AlbA_2_dom"/>
</dbReference>